<dbReference type="Gene3D" id="3.40.50.1820">
    <property type="entry name" value="alpha/beta hydrolase"/>
    <property type="match status" value="1"/>
</dbReference>
<dbReference type="InterPro" id="IPR033140">
    <property type="entry name" value="Lipase_GDXG_put_SER_AS"/>
</dbReference>
<sequence length="233" mass="24891">MYFHGGGWMSGGIDYMEPPLRSLAVEAGVVVANVGYRLAPEHPYPAAPRDAEAVTTWMYENATALGADRDRLVVAGDSAGANLAAVVALTLRGSGTRVGHQLLINPAIDPRMDSASYREFSVGHQNTASMMERCWRTYLDRPEGSLHEVPWQAAPAFADDLSGAPPTTVITVEYDPLRDEGEQFAARTAAAGVPTTLVRCPGLIHCAMHLDGIAPRAADLRGHAVRALQAAFV</sequence>
<evidence type="ECO:0000259" key="4">
    <source>
        <dbReference type="Pfam" id="PF07859"/>
    </source>
</evidence>
<dbReference type="PANTHER" id="PTHR48081">
    <property type="entry name" value="AB HYDROLASE SUPERFAMILY PROTEIN C4A8.06C"/>
    <property type="match status" value="1"/>
</dbReference>
<dbReference type="AlphaFoldDB" id="A0A975LBB8"/>
<dbReference type="Pfam" id="PF07859">
    <property type="entry name" value="Abhydrolase_3"/>
    <property type="match status" value="1"/>
</dbReference>
<organism evidence="5 6">
    <name type="scientific">Nocardiopsis eucommiae</name>
    <dbReference type="NCBI Taxonomy" id="2831970"/>
    <lineage>
        <taxon>Bacteria</taxon>
        <taxon>Bacillati</taxon>
        <taxon>Actinomycetota</taxon>
        <taxon>Actinomycetes</taxon>
        <taxon>Streptosporangiales</taxon>
        <taxon>Nocardiopsidaceae</taxon>
        <taxon>Nocardiopsis</taxon>
    </lineage>
</organism>
<gene>
    <name evidence="5" type="ORF">KGD82_12020</name>
</gene>
<dbReference type="EMBL" id="CP074402">
    <property type="protein sequence ID" value="QVJ02874.1"/>
    <property type="molecule type" value="Genomic_DNA"/>
</dbReference>
<dbReference type="InterPro" id="IPR029058">
    <property type="entry name" value="AB_hydrolase_fold"/>
</dbReference>
<comment type="similarity">
    <text evidence="1">Belongs to the 'GDXG' lipolytic enzyme family.</text>
</comment>
<feature type="domain" description="Alpha/beta hydrolase fold-3" evidence="4">
    <location>
        <begin position="1"/>
        <end position="208"/>
    </location>
</feature>
<dbReference type="InterPro" id="IPR013094">
    <property type="entry name" value="AB_hydrolase_3"/>
</dbReference>
<dbReference type="PANTHER" id="PTHR48081:SF8">
    <property type="entry name" value="ALPHA_BETA HYDROLASE FOLD-3 DOMAIN-CONTAINING PROTEIN-RELATED"/>
    <property type="match status" value="1"/>
</dbReference>
<dbReference type="Proteomes" id="UP000682416">
    <property type="component" value="Chromosome"/>
</dbReference>
<keyword evidence="6" id="KW-1185">Reference proteome</keyword>
<dbReference type="KEGG" id="nec:KGD82_12020"/>
<keyword evidence="2 5" id="KW-0378">Hydrolase</keyword>
<name>A0A975LBB8_9ACTN</name>
<evidence type="ECO:0000256" key="3">
    <source>
        <dbReference type="PROSITE-ProRule" id="PRU10038"/>
    </source>
</evidence>
<dbReference type="InterPro" id="IPR050300">
    <property type="entry name" value="GDXG_lipolytic_enzyme"/>
</dbReference>
<protein>
    <submittedName>
        <fullName evidence="5">Alpha/beta hydrolase</fullName>
    </submittedName>
</protein>
<proteinExistence type="inferred from homology"/>
<evidence type="ECO:0000256" key="2">
    <source>
        <dbReference type="ARBA" id="ARBA00022801"/>
    </source>
</evidence>
<evidence type="ECO:0000256" key="1">
    <source>
        <dbReference type="ARBA" id="ARBA00010515"/>
    </source>
</evidence>
<feature type="active site" evidence="3">
    <location>
        <position position="78"/>
    </location>
</feature>
<evidence type="ECO:0000313" key="5">
    <source>
        <dbReference type="EMBL" id="QVJ02874.1"/>
    </source>
</evidence>
<accession>A0A975LBB8</accession>
<evidence type="ECO:0000313" key="6">
    <source>
        <dbReference type="Proteomes" id="UP000682416"/>
    </source>
</evidence>
<dbReference type="GO" id="GO:0016787">
    <property type="term" value="F:hydrolase activity"/>
    <property type="evidence" value="ECO:0007669"/>
    <property type="project" value="UniProtKB-KW"/>
</dbReference>
<dbReference type="SUPFAM" id="SSF53474">
    <property type="entry name" value="alpha/beta-Hydrolases"/>
    <property type="match status" value="1"/>
</dbReference>
<reference evidence="5" key="1">
    <citation type="submission" date="2021-05" db="EMBL/GenBank/DDBJ databases">
        <authorList>
            <person name="Kaiqin L."/>
            <person name="Jian G."/>
        </authorList>
    </citation>
    <scope>NUCLEOTIDE SEQUENCE</scope>
    <source>
        <strain evidence="5">HDS5</strain>
    </source>
</reference>
<dbReference type="PROSITE" id="PS01174">
    <property type="entry name" value="LIPASE_GDXG_SER"/>
    <property type="match status" value="1"/>
</dbReference>